<accession>A0A975NS19</accession>
<organism evidence="3 4">
    <name type="scientific">Bradyrhizobium sediminis</name>
    <dbReference type="NCBI Taxonomy" id="2840469"/>
    <lineage>
        <taxon>Bacteria</taxon>
        <taxon>Pseudomonadati</taxon>
        <taxon>Pseudomonadota</taxon>
        <taxon>Alphaproteobacteria</taxon>
        <taxon>Hyphomicrobiales</taxon>
        <taxon>Nitrobacteraceae</taxon>
        <taxon>Bradyrhizobium</taxon>
    </lineage>
</organism>
<evidence type="ECO:0000256" key="1">
    <source>
        <dbReference type="ARBA" id="ARBA00022729"/>
    </source>
</evidence>
<sequence>MNELKLRDDILDELGYEPIVDAAHIGVAVDQDVVTLSGHVGSYAQKLAAISAVRRVKGVHGIADEIEVRYSSDAKATDDEIARRAINVLSWDSVVPSNAIQVTVRDGLVTLTGKVNWYYQKSSAERDVRRLSGVRSIVNNIEIEPHAKADNVKMKIEAALKRHAEIEAKDIRVTVRDDDEVLLEGKVRNWDEKFAVENAAWSAPGVKNVKDRLTIES</sequence>
<dbReference type="KEGG" id="bsei:KMZ68_10545"/>
<dbReference type="SMART" id="SM00749">
    <property type="entry name" value="BON"/>
    <property type="match status" value="3"/>
</dbReference>
<dbReference type="AlphaFoldDB" id="A0A975NS19"/>
<proteinExistence type="predicted"/>
<keyword evidence="1" id="KW-0732">Signal</keyword>
<reference evidence="3" key="1">
    <citation type="submission" date="2021-06" db="EMBL/GenBank/DDBJ databases">
        <title>Bradyrhizobium sp. S2-11-2 Genome sequencing.</title>
        <authorList>
            <person name="Jin L."/>
        </authorList>
    </citation>
    <scope>NUCLEOTIDE SEQUENCE</scope>
    <source>
        <strain evidence="3">S2-11-2</strain>
    </source>
</reference>
<dbReference type="EMBL" id="CP076135">
    <property type="protein sequence ID" value="QWG20227.1"/>
    <property type="molecule type" value="Genomic_DNA"/>
</dbReference>
<dbReference type="Pfam" id="PF04972">
    <property type="entry name" value="BON"/>
    <property type="match status" value="3"/>
</dbReference>
<dbReference type="Proteomes" id="UP000680805">
    <property type="component" value="Chromosome"/>
</dbReference>
<feature type="domain" description="BON" evidence="2">
    <location>
        <begin position="148"/>
        <end position="217"/>
    </location>
</feature>
<dbReference type="InterPro" id="IPR014004">
    <property type="entry name" value="Transpt-assoc_nodulatn_dom_bac"/>
</dbReference>
<dbReference type="InterPro" id="IPR051686">
    <property type="entry name" value="Lipoprotein_DolP"/>
</dbReference>
<dbReference type="RefSeq" id="WP_215615707.1">
    <property type="nucleotide sequence ID" value="NZ_CP076135.1"/>
</dbReference>
<evidence type="ECO:0000313" key="3">
    <source>
        <dbReference type="EMBL" id="QWG20227.1"/>
    </source>
</evidence>
<name>A0A975NS19_9BRAD</name>
<evidence type="ECO:0000259" key="2">
    <source>
        <dbReference type="PROSITE" id="PS50914"/>
    </source>
</evidence>
<gene>
    <name evidence="3" type="ORF">KMZ68_10545</name>
</gene>
<dbReference type="PANTHER" id="PTHR34606">
    <property type="entry name" value="BON DOMAIN-CONTAINING PROTEIN"/>
    <property type="match status" value="1"/>
</dbReference>
<dbReference type="Gene3D" id="3.30.1340.30">
    <property type="match status" value="3"/>
</dbReference>
<feature type="domain" description="BON" evidence="2">
    <location>
        <begin position="2"/>
        <end position="70"/>
    </location>
</feature>
<dbReference type="PANTHER" id="PTHR34606:SF4">
    <property type="entry name" value="OUTER MEMBRANE LIPOPROTEIN DOLP"/>
    <property type="match status" value="1"/>
</dbReference>
<evidence type="ECO:0000313" key="4">
    <source>
        <dbReference type="Proteomes" id="UP000680805"/>
    </source>
</evidence>
<feature type="domain" description="BON" evidence="2">
    <location>
        <begin position="77"/>
        <end position="145"/>
    </location>
</feature>
<protein>
    <submittedName>
        <fullName evidence="3">BON domain-containing protein</fullName>
    </submittedName>
</protein>
<dbReference type="InterPro" id="IPR007055">
    <property type="entry name" value="BON_dom"/>
</dbReference>
<dbReference type="PROSITE" id="PS50914">
    <property type="entry name" value="BON"/>
    <property type="match status" value="3"/>
</dbReference>